<dbReference type="PANTHER" id="PTHR22768">
    <property type="entry name" value="DNA REPLICATION COMPLEX GINS PROTEIN PSF3"/>
    <property type="match status" value="1"/>
</dbReference>
<keyword evidence="3" id="KW-1185">Reference proteome</keyword>
<dbReference type="InterPro" id="IPR010492">
    <property type="entry name" value="GINS_Psf3"/>
</dbReference>
<protein>
    <recommendedName>
        <fullName evidence="1">DNA replication complex GINS protein PSF3 N-terminal domain-containing protein</fullName>
    </recommendedName>
</protein>
<dbReference type="InterPro" id="IPR036224">
    <property type="entry name" value="GINS_bundle-like_dom_sf"/>
</dbReference>
<reference evidence="2" key="1">
    <citation type="submission" date="2019-06" db="EMBL/GenBank/DDBJ databases">
        <authorList>
            <person name="Zheng W."/>
        </authorList>
    </citation>
    <scope>NUCLEOTIDE SEQUENCE</scope>
    <source>
        <strain evidence="2">QDHG01</strain>
    </source>
</reference>
<dbReference type="Proteomes" id="UP000785679">
    <property type="component" value="Unassembled WGS sequence"/>
</dbReference>
<dbReference type="SUPFAM" id="SSF158573">
    <property type="entry name" value="GINS helical bundle-like"/>
    <property type="match status" value="1"/>
</dbReference>
<dbReference type="Pfam" id="PF22466">
    <property type="entry name" value="PSF3_N"/>
    <property type="match status" value="1"/>
</dbReference>
<proteinExistence type="predicted"/>
<dbReference type="OrthoDB" id="285779at2759"/>
<feature type="domain" description="DNA replication complex GINS protein PSF3 N-terminal" evidence="1">
    <location>
        <begin position="27"/>
        <end position="95"/>
    </location>
</feature>
<name>A0A8J8NJ27_HALGN</name>
<dbReference type="GO" id="GO:0000811">
    <property type="term" value="C:GINS complex"/>
    <property type="evidence" value="ECO:0007669"/>
    <property type="project" value="TreeGrafter"/>
</dbReference>
<dbReference type="PANTHER" id="PTHR22768:SF0">
    <property type="entry name" value="DNA REPLICATION COMPLEX GINS PROTEIN PSF3"/>
    <property type="match status" value="1"/>
</dbReference>
<accession>A0A8J8NJ27</accession>
<comment type="caution">
    <text evidence="2">The sequence shown here is derived from an EMBL/GenBank/DDBJ whole genome shotgun (WGS) entry which is preliminary data.</text>
</comment>
<gene>
    <name evidence="2" type="ORF">FGO68_gene974</name>
</gene>
<evidence type="ECO:0000259" key="1">
    <source>
        <dbReference type="Pfam" id="PF22466"/>
    </source>
</evidence>
<evidence type="ECO:0000313" key="2">
    <source>
        <dbReference type="EMBL" id="TNV76002.1"/>
    </source>
</evidence>
<dbReference type="SUPFAM" id="SSF160059">
    <property type="entry name" value="PriA/YqbF domain"/>
    <property type="match status" value="1"/>
</dbReference>
<dbReference type="InterPro" id="IPR055221">
    <property type="entry name" value="PSF3_N"/>
</dbReference>
<dbReference type="CDD" id="cd11713">
    <property type="entry name" value="GINS_A_psf3"/>
    <property type="match status" value="1"/>
</dbReference>
<evidence type="ECO:0000313" key="3">
    <source>
        <dbReference type="Proteomes" id="UP000785679"/>
    </source>
</evidence>
<organism evidence="2 3">
    <name type="scientific">Halteria grandinella</name>
    <dbReference type="NCBI Taxonomy" id="5974"/>
    <lineage>
        <taxon>Eukaryota</taxon>
        <taxon>Sar</taxon>
        <taxon>Alveolata</taxon>
        <taxon>Ciliophora</taxon>
        <taxon>Intramacronucleata</taxon>
        <taxon>Spirotrichea</taxon>
        <taxon>Stichotrichia</taxon>
        <taxon>Sporadotrichida</taxon>
        <taxon>Halteriidae</taxon>
        <taxon>Halteria</taxon>
    </lineage>
</organism>
<dbReference type="GO" id="GO:1902975">
    <property type="term" value="P:mitotic DNA replication initiation"/>
    <property type="evidence" value="ECO:0007669"/>
    <property type="project" value="TreeGrafter"/>
</dbReference>
<dbReference type="AlphaFoldDB" id="A0A8J8NJ27"/>
<dbReference type="InterPro" id="IPR038437">
    <property type="entry name" value="GINS_Psf3_sf"/>
</dbReference>
<dbReference type="EMBL" id="RRYP01014391">
    <property type="protein sequence ID" value="TNV76002.1"/>
    <property type="molecule type" value="Genomic_DNA"/>
</dbReference>
<dbReference type="CDD" id="cd21693">
    <property type="entry name" value="GINS_B_Psf3"/>
    <property type="match status" value="1"/>
</dbReference>
<sequence>MASYHTQVSTIEALVNQSCQKGHRDYWNLDDILAEEELVPCTFKFEAKGLGYLDQLDHLSTSATTAQRKNAVQQDRSLAAGAKVDLPLWLAVSLAQRELIELRQPKFMSRSFYNQLSAGADVVTMRQMSPYVYEAVIKICESMSEEQAKEAVQLFQNVFVDRFAKLVVDQSNQTTQGLQQAEDFSGTMAKKLTNIEKELFDLHKKQKVRFLQWKNREGPSIEINPEFIVQTEGAGEQQMKRFKTH</sequence>
<dbReference type="Gene3D" id="1.20.58.2050">
    <property type="match status" value="1"/>
</dbReference>